<dbReference type="PANTHER" id="PTHR36512:SF3">
    <property type="entry name" value="BLR5678 PROTEIN"/>
    <property type="match status" value="1"/>
</dbReference>
<dbReference type="SUPFAM" id="SSF56266">
    <property type="entry name" value="DmpA/ArgJ-like"/>
    <property type="match status" value="1"/>
</dbReference>
<comment type="similarity">
    <text evidence="1">Belongs to the peptidase S58 family.</text>
</comment>
<evidence type="ECO:0000256" key="1">
    <source>
        <dbReference type="ARBA" id="ARBA00007068"/>
    </source>
</evidence>
<reference evidence="2 3" key="1">
    <citation type="submission" date="2021-03" db="EMBL/GenBank/DDBJ databases">
        <title>Tianweitania aestuarii sp. nov., isolated from a tidal flat.</title>
        <authorList>
            <person name="Park S."/>
            <person name="Yoon J.-H."/>
        </authorList>
    </citation>
    <scope>NUCLEOTIDE SEQUENCE [LARGE SCALE GENOMIC DNA]</scope>
    <source>
        <strain evidence="2 3">BSSL-BM11</strain>
    </source>
</reference>
<dbReference type="Gene3D" id="3.60.70.12">
    <property type="entry name" value="L-amino peptidase D-ALA esterase/amidase"/>
    <property type="match status" value="1"/>
</dbReference>
<evidence type="ECO:0000313" key="2">
    <source>
        <dbReference type="EMBL" id="MBS9721160.1"/>
    </source>
</evidence>
<dbReference type="PANTHER" id="PTHR36512">
    <property type="entry name" value="D-AMINOPEPTIDASE"/>
    <property type="match status" value="1"/>
</dbReference>
<dbReference type="Pfam" id="PF03576">
    <property type="entry name" value="Peptidase_S58"/>
    <property type="match status" value="1"/>
</dbReference>
<dbReference type="InterPro" id="IPR005321">
    <property type="entry name" value="Peptidase_S58_DmpA"/>
</dbReference>
<dbReference type="CDD" id="cd02253">
    <property type="entry name" value="DmpA"/>
    <property type="match status" value="1"/>
</dbReference>
<sequence>MRLWKLAQYGAYVELGRIIVAGFRDFDLKVGTMSMGPRNAITDVAGVQVGHVTVQAGDINTGVTAIIPQPGNLFQNKLTAAVEVINGFGKSAGLVQVAELGTLETPILLTNTFGVGTCVNALIRYGIAENPDIGRKTSTLNAVVCECNDGVLSDIQAMAVTEADALAAIASAGSEVAEGSVGAGTGMVCFGFKGGIGTASRVIRLAGEARHLGVLVLANFGRAGDLILPDGRRADPKQPPQSEKGSIIIVLATDVAVDHRQLQRICRRAGAGIARLGAFWGHGSGDIVLGFTTANRIAHHLDVDTVAMERLSDHRMDEMFRAACEAAEEAILNALCAATAVQGPGGASRPLFADWLKAQRAS</sequence>
<gene>
    <name evidence="2" type="ORF">JYU29_10730</name>
</gene>
<accession>A0ABS5RWK4</accession>
<evidence type="ECO:0000313" key="3">
    <source>
        <dbReference type="Proteomes" id="UP001297272"/>
    </source>
</evidence>
<name>A0ABS5RWK4_9HYPH</name>
<comment type="caution">
    <text evidence="2">The sequence shown here is derived from an EMBL/GenBank/DDBJ whole genome shotgun (WGS) entry which is preliminary data.</text>
</comment>
<protein>
    <submittedName>
        <fullName evidence="2">P1 family peptidase</fullName>
    </submittedName>
</protein>
<proteinExistence type="inferred from homology"/>
<dbReference type="EMBL" id="JAFMNX010000002">
    <property type="protein sequence ID" value="MBS9721160.1"/>
    <property type="molecule type" value="Genomic_DNA"/>
</dbReference>
<keyword evidence="3" id="KW-1185">Reference proteome</keyword>
<dbReference type="Proteomes" id="UP001297272">
    <property type="component" value="Unassembled WGS sequence"/>
</dbReference>
<organism evidence="2 3">
    <name type="scientific">Tianweitania aestuarii</name>
    <dbReference type="NCBI Taxonomy" id="2814886"/>
    <lineage>
        <taxon>Bacteria</taxon>
        <taxon>Pseudomonadati</taxon>
        <taxon>Pseudomonadota</taxon>
        <taxon>Alphaproteobacteria</taxon>
        <taxon>Hyphomicrobiales</taxon>
        <taxon>Phyllobacteriaceae</taxon>
        <taxon>Tianweitania</taxon>
    </lineage>
</organism>
<dbReference type="InterPro" id="IPR016117">
    <property type="entry name" value="ArgJ-like_dom_sf"/>
</dbReference>